<comment type="catalytic activity">
    <reaction evidence="4">
        <text>Couples ATP hydrolysis with the unwinding of duplex DNA by translocating in the 3'-5' direction.</text>
        <dbReference type="EC" id="5.6.2.4"/>
    </reaction>
</comment>
<dbReference type="PROSITE" id="PS51194">
    <property type="entry name" value="HELICASE_CTER"/>
    <property type="match status" value="1"/>
</dbReference>
<evidence type="ECO:0000256" key="2">
    <source>
        <dbReference type="ARBA" id="ARBA00022741"/>
    </source>
</evidence>
<dbReference type="SUPFAM" id="SSF52540">
    <property type="entry name" value="P-loop containing nucleoside triphosphate hydrolases"/>
    <property type="match status" value="1"/>
</dbReference>
<evidence type="ECO:0000313" key="9">
    <source>
        <dbReference type="EMBL" id="KAJ1606132.1"/>
    </source>
</evidence>
<keyword evidence="2" id="KW-0547">Nucleotide-binding</keyword>
<feature type="region of interest" description="Disordered" evidence="6">
    <location>
        <begin position="164"/>
        <end position="268"/>
    </location>
</feature>
<dbReference type="OrthoDB" id="10261556at2759"/>
<feature type="region of interest" description="Disordered" evidence="6">
    <location>
        <begin position="1227"/>
        <end position="1254"/>
    </location>
</feature>
<keyword evidence="9" id="KW-0378">Hydrolase</keyword>
<dbReference type="GO" id="GO:0003676">
    <property type="term" value="F:nucleic acid binding"/>
    <property type="evidence" value="ECO:0007669"/>
    <property type="project" value="InterPro"/>
</dbReference>
<organism evidence="9">
    <name type="scientific">Cryptosporidium canis</name>
    <dbReference type="NCBI Taxonomy" id="195482"/>
    <lineage>
        <taxon>Eukaryota</taxon>
        <taxon>Sar</taxon>
        <taxon>Alveolata</taxon>
        <taxon>Apicomplexa</taxon>
        <taxon>Conoidasida</taxon>
        <taxon>Coccidia</taxon>
        <taxon>Eucoccidiorida</taxon>
        <taxon>Eimeriorina</taxon>
        <taxon>Cryptosporidiidae</taxon>
        <taxon>Cryptosporidium</taxon>
    </lineage>
</organism>
<evidence type="ECO:0000256" key="4">
    <source>
        <dbReference type="ARBA" id="ARBA00034617"/>
    </source>
</evidence>
<evidence type="ECO:0000256" key="3">
    <source>
        <dbReference type="ARBA" id="ARBA00022840"/>
    </source>
</evidence>
<dbReference type="InterPro" id="IPR001650">
    <property type="entry name" value="Helicase_C-like"/>
</dbReference>
<feature type="domain" description="Helicase C-terminal" evidence="8">
    <location>
        <begin position="733"/>
        <end position="880"/>
    </location>
</feature>
<dbReference type="Pfam" id="PF00271">
    <property type="entry name" value="Helicase_C"/>
    <property type="match status" value="1"/>
</dbReference>
<evidence type="ECO:0000259" key="7">
    <source>
        <dbReference type="PROSITE" id="PS51192"/>
    </source>
</evidence>
<name>A0A9D5HWD9_9CRYT</name>
<comment type="caution">
    <text evidence="9">The sequence shown here is derived from an EMBL/GenBank/DDBJ whole genome shotgun (WGS) entry which is preliminary data.</text>
</comment>
<dbReference type="PANTHER" id="PTHR13710">
    <property type="entry name" value="DNA HELICASE RECQ FAMILY MEMBER"/>
    <property type="match status" value="1"/>
</dbReference>
<dbReference type="Gene3D" id="3.40.50.300">
    <property type="entry name" value="P-loop containing nucleotide triphosphate hydrolases"/>
    <property type="match status" value="2"/>
</dbReference>
<dbReference type="GO" id="GO:0005694">
    <property type="term" value="C:chromosome"/>
    <property type="evidence" value="ECO:0007669"/>
    <property type="project" value="TreeGrafter"/>
</dbReference>
<evidence type="ECO:0000256" key="1">
    <source>
        <dbReference type="ARBA" id="ARBA00005446"/>
    </source>
</evidence>
<dbReference type="InterPro" id="IPR014001">
    <property type="entry name" value="Helicase_ATP-bd"/>
</dbReference>
<sequence>MSTGSKRTIRSVYSGGDLSESVLNLPLTPYSEQFLEYKQKLDKAISDLKLLVQEQINKDDCLDLSEVLEHIRSATSGDGSEGQKEIGDQIKLDKYFGVYLEIIGLEESRSDILECFIKWKNDHYYTRWEELSSPPPEMRVHWLKFKDQISKIILDSRKIGTRPLPRMVVSESRPTKGDSGAECDRADKIEDEGSGSGSWSGPGPEYGLRPNNSVPGEGQNNEGEARVGPTGGGVNGEEAVDEKGRGRGRRQKEKGSSGLWGPKTVPKSKSRYISGISAVRAIRKRTYSSNGRIRMGGEKDICVGSAVEGESKENWPGGGEEQVRNLRKWERLEEKRNEVKFKKYLLDKKALELRGRETLKIEAADILGDPTRWSSNFSQGFRVASVSSDRPEEVSDLFQRIKREVDSILEGALSDSDLDTLGELCRSFLRETFGYEDFREGQLEAIYSVLLGDAGGGAHKRGGILILPTGYGKSLCFQFLSLLLNKWYRKVTLVVTPLISLMQDQLRSLGTNIRGAIWNSSVSVEEKKFMLGLIEQGGLDVLFVTPESMFSTFLTRGLVVSQTGDGGGAGSLDLSSNRIGLLCVDEAHCVCEWGHSFRPSYYSCIMRLINDFRVERVLGITATAPSGMLDELRALLRVERVIQPYSNQKIQRENLHCRVLHLDAMKRKALDDFSRGRFSVTKVPKVYNNYSLIWDHIKYSLGGGCDRGTNPCAERARDCEERAETQLPEKRRTRREVWSKCKNILIYVWQRSEVEAVTNYLRTKGANALYYHGMMSMNEREMVQRSFIQNKTNIFVATTSFGMGIDKKDIDAVIHWNMPNSLEQYIQETGRCARQLDKLGVCLMLLSDEDYRNKRQIVSASLVDRTALRCLLHVILGKYRLGICPGPIEDFGPTRVDLEIFPVELFKTILNVRQVEEIEALLHYLKPYLDYLLGVKYGGSGVRASWNSYIRGSPYLKIRCFEEDFSSIKEKSSFFSSISGFSTENSGVVTVNLLEASTCLGRTLEEVEEAIEAERSVWRISIERLTNKQCVIMGQTLVREGSQGVGLDESSLKRGFGALFLVPDSVESSSGTSKVKIRENWLDILVEDLHRELVARNSDELWKLDIAYFSFQKFGMDKSCKDPILEAYFGDRRSELYRRLFGQELGSRPESASGEEQYGVLPSLENLEGVSKRFVKDLLQGSCGDDTFESMIQEIWIAKWNQEQQQDFALGRRELAQLDSLVACSDKSRGAVPGSDGTSIQEQPEGREPKPDGLQRMASCIRSGVSCLLGTYLSHLSPVQWETYRISVERVLSHFSSNAQKESKRRRREEAPSEGGDSGPDFRQYLSFEEFDVVFPADIARILVGVTSFRYCYKAKGGLRRDGSDSSEIVSSKLWGKFKSIPYSVVLGICQESLREIIRSKLSLKTADQ</sequence>
<comment type="similarity">
    <text evidence="1">Belongs to the helicase family. RecQ subfamily.</text>
</comment>
<dbReference type="InterPro" id="IPR027417">
    <property type="entry name" value="P-loop_NTPase"/>
</dbReference>
<dbReference type="PROSITE" id="PS51192">
    <property type="entry name" value="HELICASE_ATP_BIND_1"/>
    <property type="match status" value="1"/>
</dbReference>
<feature type="domain" description="Helicase ATP-binding" evidence="7">
    <location>
        <begin position="454"/>
        <end position="642"/>
    </location>
</feature>
<dbReference type="GO" id="GO:0005737">
    <property type="term" value="C:cytoplasm"/>
    <property type="evidence" value="ECO:0007669"/>
    <property type="project" value="TreeGrafter"/>
</dbReference>
<evidence type="ECO:0000256" key="6">
    <source>
        <dbReference type="SAM" id="MobiDB-lite"/>
    </source>
</evidence>
<protein>
    <recommendedName>
        <fullName evidence="5">DNA 3'-5' helicase</fullName>
        <ecNumber evidence="5">5.6.2.4</ecNumber>
    </recommendedName>
</protein>
<keyword evidence="9" id="KW-0347">Helicase</keyword>
<feature type="region of interest" description="Disordered" evidence="6">
    <location>
        <begin position="1299"/>
        <end position="1321"/>
    </location>
</feature>
<dbReference type="EMBL" id="JAPCXC010000083">
    <property type="protein sequence ID" value="KAJ1606132.1"/>
    <property type="molecule type" value="Genomic_DNA"/>
</dbReference>
<dbReference type="SMART" id="SM00487">
    <property type="entry name" value="DEXDc"/>
    <property type="match status" value="1"/>
</dbReference>
<keyword evidence="3" id="KW-0067">ATP-binding</keyword>
<dbReference type="GO" id="GO:0005634">
    <property type="term" value="C:nucleus"/>
    <property type="evidence" value="ECO:0007669"/>
    <property type="project" value="TreeGrafter"/>
</dbReference>
<dbReference type="Pfam" id="PF00270">
    <property type="entry name" value="DEAD"/>
    <property type="match status" value="1"/>
</dbReference>
<gene>
    <name evidence="9" type="ORF">OJ253_2845</name>
</gene>
<feature type="compositionally biased region" description="Basic and acidic residues" evidence="6">
    <location>
        <begin position="1244"/>
        <end position="1253"/>
    </location>
</feature>
<dbReference type="EC" id="5.6.2.4" evidence="5"/>
<dbReference type="GO" id="GO:0005524">
    <property type="term" value="F:ATP binding"/>
    <property type="evidence" value="ECO:0007669"/>
    <property type="project" value="UniProtKB-KW"/>
</dbReference>
<evidence type="ECO:0000256" key="5">
    <source>
        <dbReference type="ARBA" id="ARBA00034808"/>
    </source>
</evidence>
<dbReference type="GO" id="GO:0009378">
    <property type="term" value="F:four-way junction helicase activity"/>
    <property type="evidence" value="ECO:0007669"/>
    <property type="project" value="TreeGrafter"/>
</dbReference>
<feature type="compositionally biased region" description="Polar residues" evidence="6">
    <location>
        <begin position="210"/>
        <end position="222"/>
    </location>
</feature>
<proteinExistence type="inferred from homology"/>
<dbReference type="Proteomes" id="UP001067231">
    <property type="component" value="Unassembled WGS sequence"/>
</dbReference>
<dbReference type="GO" id="GO:0043138">
    <property type="term" value="F:3'-5' DNA helicase activity"/>
    <property type="evidence" value="ECO:0007669"/>
    <property type="project" value="UniProtKB-EC"/>
</dbReference>
<dbReference type="PANTHER" id="PTHR13710:SF108">
    <property type="entry name" value="ATP-DEPENDENT DNA HELICASE Q4"/>
    <property type="match status" value="1"/>
</dbReference>
<reference evidence="9" key="1">
    <citation type="submission" date="2022-10" db="EMBL/GenBank/DDBJ databases">
        <title>Adaptive evolution leads to modifications in subtelomeric GC content in a zoonotic Cryptosporidium species.</title>
        <authorList>
            <person name="Li J."/>
            <person name="Feng Y."/>
            <person name="Xiao L."/>
        </authorList>
    </citation>
    <scope>NUCLEOTIDE SEQUENCE</scope>
    <source>
        <strain evidence="9">33844</strain>
    </source>
</reference>
<dbReference type="GO" id="GO:0000724">
    <property type="term" value="P:double-strand break repair via homologous recombination"/>
    <property type="evidence" value="ECO:0007669"/>
    <property type="project" value="TreeGrafter"/>
</dbReference>
<evidence type="ECO:0000259" key="8">
    <source>
        <dbReference type="PROSITE" id="PS51194"/>
    </source>
</evidence>
<accession>A0A9D5HWD9</accession>
<dbReference type="InterPro" id="IPR011545">
    <property type="entry name" value="DEAD/DEAH_box_helicase_dom"/>
</dbReference>
<dbReference type="SMART" id="SM00490">
    <property type="entry name" value="HELICc"/>
    <property type="match status" value="1"/>
</dbReference>